<evidence type="ECO:0000313" key="3">
    <source>
        <dbReference type="Proteomes" id="UP000799757"/>
    </source>
</evidence>
<dbReference type="PANTHER" id="PTHR48079:SF6">
    <property type="entry name" value="NAD(P)-BINDING DOMAIN-CONTAINING PROTEIN-RELATED"/>
    <property type="match status" value="1"/>
</dbReference>
<dbReference type="GO" id="GO:0005737">
    <property type="term" value="C:cytoplasm"/>
    <property type="evidence" value="ECO:0007669"/>
    <property type="project" value="TreeGrafter"/>
</dbReference>
<dbReference type="Proteomes" id="UP000799757">
    <property type="component" value="Unassembled WGS sequence"/>
</dbReference>
<name>A0A6A6XD71_9PLEO</name>
<evidence type="ECO:0000259" key="1">
    <source>
        <dbReference type="Pfam" id="PF03435"/>
    </source>
</evidence>
<dbReference type="SUPFAM" id="SSF51735">
    <property type="entry name" value="NAD(P)-binding Rossmann-fold domains"/>
    <property type="match status" value="1"/>
</dbReference>
<reference evidence="2" key="1">
    <citation type="journal article" date="2020" name="Stud. Mycol.">
        <title>101 Dothideomycetes genomes: a test case for predicting lifestyles and emergence of pathogens.</title>
        <authorList>
            <person name="Haridas S."/>
            <person name="Albert R."/>
            <person name="Binder M."/>
            <person name="Bloem J."/>
            <person name="Labutti K."/>
            <person name="Salamov A."/>
            <person name="Andreopoulos B."/>
            <person name="Baker S."/>
            <person name="Barry K."/>
            <person name="Bills G."/>
            <person name="Bluhm B."/>
            <person name="Cannon C."/>
            <person name="Castanera R."/>
            <person name="Culley D."/>
            <person name="Daum C."/>
            <person name="Ezra D."/>
            <person name="Gonzalez J."/>
            <person name="Henrissat B."/>
            <person name="Kuo A."/>
            <person name="Liang C."/>
            <person name="Lipzen A."/>
            <person name="Lutzoni F."/>
            <person name="Magnuson J."/>
            <person name="Mondo S."/>
            <person name="Nolan M."/>
            <person name="Ohm R."/>
            <person name="Pangilinan J."/>
            <person name="Park H.-J."/>
            <person name="Ramirez L."/>
            <person name="Alfaro M."/>
            <person name="Sun H."/>
            <person name="Tritt A."/>
            <person name="Yoshinaga Y."/>
            <person name="Zwiers L.-H."/>
            <person name="Turgeon B."/>
            <person name="Goodwin S."/>
            <person name="Spatafora J."/>
            <person name="Crous P."/>
            <person name="Grigoriev I."/>
        </authorList>
    </citation>
    <scope>NUCLEOTIDE SEQUENCE</scope>
    <source>
        <strain evidence="2">CBS 109.77</strain>
    </source>
</reference>
<evidence type="ECO:0000313" key="2">
    <source>
        <dbReference type="EMBL" id="KAF2794396.1"/>
    </source>
</evidence>
<dbReference type="AlphaFoldDB" id="A0A6A6XD71"/>
<gene>
    <name evidence="2" type="ORF">K505DRAFT_407538</name>
</gene>
<dbReference type="InterPro" id="IPR051783">
    <property type="entry name" value="NAD(P)-dependent_oxidoreduct"/>
</dbReference>
<sequence length="365" mass="40271">MSPKVLITGAAGYIGGSILADFLSHCDTLFKKENISAAVRSEKQAEAISKLGINVFQLDLSDESAVVESLLRHDISIVIQCTTCINPAPALNLITALGKRREANGGETYFVHTSGLSAFFASCGWPHGEIKDTDSVFDLEKEAADSFPVRQTDVAIIEHAQSREVTSFLVFPTLVYGRGKGEWNKLSVQLPAYVRASISDKVVHKFADNTRVSAIHISDLTAFYRQLVKKILRKETLPSGKEGYYFALAHDFNWLEALDQMAVSLKSRGLLDSSKTQIWPSDEVAGASLKFPAQYVQALWNSGAKAIAENKHKLGWVPAWDEKKFLESMDEEIQDVLEFGERKSSFNDSVANLAQSYPNQSSIES</sequence>
<dbReference type="InterPro" id="IPR036291">
    <property type="entry name" value="NAD(P)-bd_dom_sf"/>
</dbReference>
<dbReference type="Pfam" id="PF03435">
    <property type="entry name" value="Sacchrp_dh_NADP"/>
    <property type="match status" value="1"/>
</dbReference>
<feature type="domain" description="Saccharopine dehydrogenase NADP binding" evidence="1">
    <location>
        <begin position="5"/>
        <end position="94"/>
    </location>
</feature>
<dbReference type="OrthoDB" id="10262413at2759"/>
<organism evidence="2 3">
    <name type="scientific">Melanomma pulvis-pyrius CBS 109.77</name>
    <dbReference type="NCBI Taxonomy" id="1314802"/>
    <lineage>
        <taxon>Eukaryota</taxon>
        <taxon>Fungi</taxon>
        <taxon>Dikarya</taxon>
        <taxon>Ascomycota</taxon>
        <taxon>Pezizomycotina</taxon>
        <taxon>Dothideomycetes</taxon>
        <taxon>Pleosporomycetidae</taxon>
        <taxon>Pleosporales</taxon>
        <taxon>Melanommataceae</taxon>
        <taxon>Melanomma</taxon>
    </lineage>
</organism>
<keyword evidence="3" id="KW-1185">Reference proteome</keyword>
<dbReference type="PANTHER" id="PTHR48079">
    <property type="entry name" value="PROTEIN YEEZ"/>
    <property type="match status" value="1"/>
</dbReference>
<dbReference type="Gene3D" id="3.40.50.720">
    <property type="entry name" value="NAD(P)-binding Rossmann-like Domain"/>
    <property type="match status" value="1"/>
</dbReference>
<proteinExistence type="predicted"/>
<dbReference type="InterPro" id="IPR005097">
    <property type="entry name" value="Sacchrp_dh_NADP-bd"/>
</dbReference>
<accession>A0A6A6XD71</accession>
<protein>
    <submittedName>
        <fullName evidence="2">NAD(P)-binding protein</fullName>
    </submittedName>
</protein>
<dbReference type="GO" id="GO:0004029">
    <property type="term" value="F:aldehyde dehydrogenase (NAD+) activity"/>
    <property type="evidence" value="ECO:0007669"/>
    <property type="project" value="TreeGrafter"/>
</dbReference>
<dbReference type="EMBL" id="MU001892">
    <property type="protein sequence ID" value="KAF2794396.1"/>
    <property type="molecule type" value="Genomic_DNA"/>
</dbReference>